<gene>
    <name evidence="2" type="ORF">X975_14297</name>
</gene>
<evidence type="ECO:0000256" key="1">
    <source>
        <dbReference type="SAM" id="Phobius"/>
    </source>
</evidence>
<keyword evidence="1" id="KW-0472">Membrane</keyword>
<feature type="transmembrane region" description="Helical" evidence="1">
    <location>
        <begin position="62"/>
        <end position="82"/>
    </location>
</feature>
<keyword evidence="3" id="KW-1185">Reference proteome</keyword>
<keyword evidence="1" id="KW-0812">Transmembrane</keyword>
<proteinExistence type="predicted"/>
<name>A0A087UZD5_STEMI</name>
<evidence type="ECO:0000313" key="3">
    <source>
        <dbReference type="Proteomes" id="UP000054359"/>
    </source>
</evidence>
<dbReference type="AlphaFoldDB" id="A0A087UZD5"/>
<organism evidence="2 3">
    <name type="scientific">Stegodyphus mimosarum</name>
    <name type="common">African social velvet spider</name>
    <dbReference type="NCBI Taxonomy" id="407821"/>
    <lineage>
        <taxon>Eukaryota</taxon>
        <taxon>Metazoa</taxon>
        <taxon>Ecdysozoa</taxon>
        <taxon>Arthropoda</taxon>
        <taxon>Chelicerata</taxon>
        <taxon>Arachnida</taxon>
        <taxon>Araneae</taxon>
        <taxon>Araneomorphae</taxon>
        <taxon>Entelegynae</taxon>
        <taxon>Eresoidea</taxon>
        <taxon>Eresidae</taxon>
        <taxon>Stegodyphus</taxon>
    </lineage>
</organism>
<accession>A0A087UZD5</accession>
<dbReference type="Proteomes" id="UP000054359">
    <property type="component" value="Unassembled WGS sequence"/>
</dbReference>
<evidence type="ECO:0000313" key="2">
    <source>
        <dbReference type="EMBL" id="KFM82724.1"/>
    </source>
</evidence>
<sequence>MSSIQFDYSTLSTSISRSELSAIIGRHIVESSYDINEETSSERSSSSGDVYVQPSPPDRYKLVFLTFGLLGIGTLLPWNFFITAN</sequence>
<dbReference type="EMBL" id="KK122434">
    <property type="protein sequence ID" value="KFM82724.1"/>
    <property type="molecule type" value="Genomic_DNA"/>
</dbReference>
<reference evidence="2 3" key="1">
    <citation type="submission" date="2013-11" db="EMBL/GenBank/DDBJ databases">
        <title>Genome sequencing of Stegodyphus mimosarum.</title>
        <authorList>
            <person name="Bechsgaard J."/>
        </authorList>
    </citation>
    <scope>NUCLEOTIDE SEQUENCE [LARGE SCALE GENOMIC DNA]</scope>
</reference>
<protein>
    <submittedName>
        <fullName evidence="2">Equilibrative nucleoside transporter 1</fullName>
    </submittedName>
</protein>
<feature type="non-terminal residue" evidence="2">
    <location>
        <position position="85"/>
    </location>
</feature>
<keyword evidence="1" id="KW-1133">Transmembrane helix</keyword>